<evidence type="ECO:0000313" key="4">
    <source>
        <dbReference type="Proteomes" id="UP000183997"/>
    </source>
</evidence>
<evidence type="ECO:0000256" key="1">
    <source>
        <dbReference type="SAM" id="Coils"/>
    </source>
</evidence>
<keyword evidence="2" id="KW-0812">Transmembrane</keyword>
<keyword evidence="4" id="KW-1185">Reference proteome</keyword>
<feature type="coiled-coil region" evidence="1">
    <location>
        <begin position="31"/>
        <end position="58"/>
    </location>
</feature>
<keyword evidence="2" id="KW-0472">Membrane</keyword>
<organism evidence="3 4">
    <name type="scientific">Desulforamulus aeronauticus DSM 10349</name>
    <dbReference type="NCBI Taxonomy" id="1121421"/>
    <lineage>
        <taxon>Bacteria</taxon>
        <taxon>Bacillati</taxon>
        <taxon>Bacillota</taxon>
        <taxon>Clostridia</taxon>
        <taxon>Eubacteriales</taxon>
        <taxon>Peptococcaceae</taxon>
        <taxon>Desulforamulus</taxon>
    </lineage>
</organism>
<accession>A0A1M6WK72</accession>
<name>A0A1M6WK72_9FIRM</name>
<dbReference type="STRING" id="1121421.SAMN02745123_03670"/>
<dbReference type="EMBL" id="FRAR01000031">
    <property type="protein sequence ID" value="SHK94101.1"/>
    <property type="molecule type" value="Genomic_DNA"/>
</dbReference>
<gene>
    <name evidence="3" type="ORF">SAMN02745123_03670</name>
</gene>
<reference evidence="4" key="1">
    <citation type="submission" date="2016-11" db="EMBL/GenBank/DDBJ databases">
        <authorList>
            <person name="Varghese N."/>
            <person name="Submissions S."/>
        </authorList>
    </citation>
    <scope>NUCLEOTIDE SEQUENCE [LARGE SCALE GENOMIC DNA]</scope>
    <source>
        <strain evidence="4">DSM 10349</strain>
    </source>
</reference>
<dbReference type="AlphaFoldDB" id="A0A1M6WK72"/>
<proteinExistence type="predicted"/>
<dbReference type="Proteomes" id="UP000183997">
    <property type="component" value="Unassembled WGS sequence"/>
</dbReference>
<dbReference type="RefSeq" id="WP_072917230.1">
    <property type="nucleotide sequence ID" value="NZ_FRAR01000031.1"/>
</dbReference>
<sequence>MPPEDVNVLKNELSNVLKWLERIELALTKQREETREEIKQIYERLDNQRDAVNRQECERYRERCCSKQDFRNEQQDDKIMTMMLCLAKWSGIGVGIGLVLKYWLR</sequence>
<evidence type="ECO:0000313" key="3">
    <source>
        <dbReference type="EMBL" id="SHK94101.1"/>
    </source>
</evidence>
<feature type="transmembrane region" description="Helical" evidence="2">
    <location>
        <begin position="79"/>
        <end position="104"/>
    </location>
</feature>
<dbReference type="OrthoDB" id="9849271at2"/>
<protein>
    <submittedName>
        <fullName evidence="3">Uncharacterized protein</fullName>
    </submittedName>
</protein>
<keyword evidence="1" id="KW-0175">Coiled coil</keyword>
<keyword evidence="2" id="KW-1133">Transmembrane helix</keyword>
<evidence type="ECO:0000256" key="2">
    <source>
        <dbReference type="SAM" id="Phobius"/>
    </source>
</evidence>